<reference evidence="6" key="1">
    <citation type="journal article" date="2019" name="Int. J. Syst. Evol. Microbiol.">
        <title>The Global Catalogue of Microorganisms (GCM) 10K type strain sequencing project: providing services to taxonomists for standard genome sequencing and annotation.</title>
        <authorList>
            <consortium name="The Broad Institute Genomics Platform"/>
            <consortium name="The Broad Institute Genome Sequencing Center for Infectious Disease"/>
            <person name="Wu L."/>
            <person name="Ma J."/>
        </authorList>
    </citation>
    <scope>NUCLEOTIDE SEQUENCE [LARGE SCALE GENOMIC DNA]</scope>
    <source>
        <strain evidence="6">CGMCC 4.7643</strain>
    </source>
</reference>
<dbReference type="InterPro" id="IPR012133">
    <property type="entry name" value="Alpha-hydoxy_acid_DH_FMN"/>
</dbReference>
<dbReference type="RefSeq" id="WP_345408628.1">
    <property type="nucleotide sequence ID" value="NZ_BAABHG010000029.1"/>
</dbReference>
<dbReference type="InterPro" id="IPR013785">
    <property type="entry name" value="Aldolase_TIM"/>
</dbReference>
<keyword evidence="2" id="KW-0560">Oxidoreductase</keyword>
<sequence>MNERFGGYQNEIYLHGLGGAYPPCSTDATKLEASAQQVLGAGPFSYVAGAAGSGATARANRAAFDRWRLVPRMLTGATERDLSTTLFGTRLPAPLLVAPVGVQSIVHAEAESASARAAASVGLPYILSTASSTSIEDVAAANGDGQRWFQLYWPSDSDVCASILARAKSAGFSTLVVTLDTWTLAWRPSDLDQGYLPFLHGEGMAIPFSDPVFRGMLEKTPEEDMPAAVLRWIGMVTGTDRTWDRLPFLREHWDGPIVLKGIQHVDDARRAVEAGMDGIVVSNHGGRQVDGAIAALDALPGIVAAVGDRIEVLFDSGVRTGADFAKALALGAKAVLLGRPWVYGLAHAGEAGVRHVLRSLLAELDLTMALSGHHVLADLGPDSLAHT</sequence>
<comment type="cofactor">
    <cofactor evidence="1">
        <name>FMN</name>
        <dbReference type="ChEBI" id="CHEBI:58210"/>
    </cofactor>
</comment>
<protein>
    <submittedName>
        <fullName evidence="5">Alpha-hydroxy-acid oxidizing protein</fullName>
    </submittedName>
</protein>
<evidence type="ECO:0000313" key="5">
    <source>
        <dbReference type="EMBL" id="MFD2465668.1"/>
    </source>
</evidence>
<dbReference type="Pfam" id="PF01070">
    <property type="entry name" value="FMN_dh"/>
    <property type="match status" value="1"/>
</dbReference>
<evidence type="ECO:0000313" key="6">
    <source>
        <dbReference type="Proteomes" id="UP001597419"/>
    </source>
</evidence>
<dbReference type="PIRSF" id="PIRSF000138">
    <property type="entry name" value="Al-hdrx_acd_dh"/>
    <property type="match status" value="1"/>
</dbReference>
<dbReference type="Proteomes" id="UP001597419">
    <property type="component" value="Unassembled WGS sequence"/>
</dbReference>
<dbReference type="InterPro" id="IPR037396">
    <property type="entry name" value="FMN_HAD"/>
</dbReference>
<proteinExistence type="inferred from homology"/>
<dbReference type="PROSITE" id="PS51349">
    <property type="entry name" value="FMN_HYDROXY_ACID_DH_2"/>
    <property type="match status" value="1"/>
</dbReference>
<dbReference type="PROSITE" id="PS00557">
    <property type="entry name" value="FMN_HYDROXY_ACID_DH_1"/>
    <property type="match status" value="1"/>
</dbReference>
<dbReference type="EMBL" id="JBHUKU010000036">
    <property type="protein sequence ID" value="MFD2465668.1"/>
    <property type="molecule type" value="Genomic_DNA"/>
</dbReference>
<keyword evidence="6" id="KW-1185">Reference proteome</keyword>
<evidence type="ECO:0000256" key="3">
    <source>
        <dbReference type="ARBA" id="ARBA00024042"/>
    </source>
</evidence>
<accession>A0ABW5GXT2</accession>
<dbReference type="InterPro" id="IPR008259">
    <property type="entry name" value="FMN_hydac_DH_AS"/>
</dbReference>
<comment type="caution">
    <text evidence="5">The sequence shown here is derived from an EMBL/GenBank/DDBJ whole genome shotgun (WGS) entry which is preliminary data.</text>
</comment>
<evidence type="ECO:0000259" key="4">
    <source>
        <dbReference type="PROSITE" id="PS51349"/>
    </source>
</evidence>
<dbReference type="PANTHER" id="PTHR10578:SF143">
    <property type="entry name" value="FMN-DEPENDENT ALPHA-HYDROXY ACID DEHYDROGENASE PB1A11.03"/>
    <property type="match status" value="1"/>
</dbReference>
<dbReference type="PANTHER" id="PTHR10578">
    <property type="entry name" value="S -2-HYDROXY-ACID OXIDASE-RELATED"/>
    <property type="match status" value="1"/>
</dbReference>
<organism evidence="5 6">
    <name type="scientific">Amycolatopsis samaneae</name>
    <dbReference type="NCBI Taxonomy" id="664691"/>
    <lineage>
        <taxon>Bacteria</taxon>
        <taxon>Bacillati</taxon>
        <taxon>Actinomycetota</taxon>
        <taxon>Actinomycetes</taxon>
        <taxon>Pseudonocardiales</taxon>
        <taxon>Pseudonocardiaceae</taxon>
        <taxon>Amycolatopsis</taxon>
    </lineage>
</organism>
<gene>
    <name evidence="5" type="ORF">ACFSYJ_44165</name>
</gene>
<evidence type="ECO:0000256" key="2">
    <source>
        <dbReference type="ARBA" id="ARBA00023002"/>
    </source>
</evidence>
<comment type="similarity">
    <text evidence="3">Belongs to the FMN-dependent alpha-hydroxy acid dehydrogenase family.</text>
</comment>
<name>A0ABW5GXT2_9PSEU</name>
<dbReference type="SUPFAM" id="SSF51395">
    <property type="entry name" value="FMN-linked oxidoreductases"/>
    <property type="match status" value="1"/>
</dbReference>
<dbReference type="Gene3D" id="3.20.20.70">
    <property type="entry name" value="Aldolase class I"/>
    <property type="match status" value="1"/>
</dbReference>
<dbReference type="InterPro" id="IPR000262">
    <property type="entry name" value="FMN-dep_DH"/>
</dbReference>
<feature type="domain" description="FMN hydroxy acid dehydrogenase" evidence="4">
    <location>
        <begin position="20"/>
        <end position="387"/>
    </location>
</feature>
<evidence type="ECO:0000256" key="1">
    <source>
        <dbReference type="ARBA" id="ARBA00001917"/>
    </source>
</evidence>